<evidence type="ECO:0000313" key="6">
    <source>
        <dbReference type="Proteomes" id="UP000473325"/>
    </source>
</evidence>
<dbReference type="InterPro" id="IPR017871">
    <property type="entry name" value="ABC_transporter-like_CS"/>
</dbReference>
<sequence>MTTEPTGATEPLLRVRGLTAAYGDVQALRGVDLDIGDREFFALLGPSGCGKSTLLRSLAGFEQPASGTVELAGEDLLAQPAHRRPVNMMFQSYALFPHLTVERNVGYGPARAGLPKAEIAQRVAEVLRTVGLEGLGKRRPSQLSGGQRQRVALARAIVNRPRLLLLDEPLSALDRNVRAQMQLELKRLQHEVGIAFVVVTHDQDEALSMADRVAVMNDGLVQQVAAPEELYRAPANRFVAEFIGRSNVFEGAAGPDGLTVGGRLLPGHGTGSFLVVRPEDVVVTPRGTGAGAVLSGRVLETQFSGGSTAIAVAADGVATASGQPLVITQAGVPSVQRGAEVDLSWSPDAARIVA</sequence>
<evidence type="ECO:0000313" key="5">
    <source>
        <dbReference type="EMBL" id="MXG90949.1"/>
    </source>
</evidence>
<dbReference type="GO" id="GO:0043190">
    <property type="term" value="C:ATP-binding cassette (ABC) transporter complex"/>
    <property type="evidence" value="ECO:0007669"/>
    <property type="project" value="InterPro"/>
</dbReference>
<dbReference type="RefSeq" id="WP_160878868.1">
    <property type="nucleotide sequence ID" value="NZ_WUEK01000009.1"/>
</dbReference>
<dbReference type="Pfam" id="PF00005">
    <property type="entry name" value="ABC_tran"/>
    <property type="match status" value="1"/>
</dbReference>
<dbReference type="Proteomes" id="UP000473325">
    <property type="component" value="Unassembled WGS sequence"/>
</dbReference>
<dbReference type="PANTHER" id="PTHR42781:SF4">
    <property type="entry name" value="SPERMIDINE_PUTRESCINE IMPORT ATP-BINDING PROTEIN POTA"/>
    <property type="match status" value="1"/>
</dbReference>
<dbReference type="InterPro" id="IPR027417">
    <property type="entry name" value="P-loop_NTPase"/>
</dbReference>
<dbReference type="AlphaFoldDB" id="A0A6L7F1C2"/>
<dbReference type="InterPro" id="IPR003439">
    <property type="entry name" value="ABC_transporter-like_ATP-bd"/>
</dbReference>
<dbReference type="EMBL" id="WUEK01000009">
    <property type="protein sequence ID" value="MXG90949.1"/>
    <property type="molecule type" value="Genomic_DNA"/>
</dbReference>
<dbReference type="GO" id="GO:0016887">
    <property type="term" value="F:ATP hydrolysis activity"/>
    <property type="evidence" value="ECO:0007669"/>
    <property type="project" value="InterPro"/>
</dbReference>
<evidence type="ECO:0000259" key="4">
    <source>
        <dbReference type="PROSITE" id="PS50893"/>
    </source>
</evidence>
<dbReference type="InterPro" id="IPR013611">
    <property type="entry name" value="Transp-assoc_OB_typ2"/>
</dbReference>
<gene>
    <name evidence="5" type="ORF">GRQ65_15475</name>
</gene>
<dbReference type="GO" id="GO:0022857">
    <property type="term" value="F:transmembrane transporter activity"/>
    <property type="evidence" value="ECO:0007669"/>
    <property type="project" value="InterPro"/>
</dbReference>
<dbReference type="InterPro" id="IPR008995">
    <property type="entry name" value="Mo/tungstate-bd_C_term_dom"/>
</dbReference>
<keyword evidence="2" id="KW-0547">Nucleotide-binding</keyword>
<dbReference type="PANTHER" id="PTHR42781">
    <property type="entry name" value="SPERMIDINE/PUTRESCINE IMPORT ATP-BINDING PROTEIN POTA"/>
    <property type="match status" value="1"/>
</dbReference>
<organism evidence="5 6">
    <name type="scientific">Nocardioides flavescens</name>
    <dbReference type="NCBI Taxonomy" id="2691959"/>
    <lineage>
        <taxon>Bacteria</taxon>
        <taxon>Bacillati</taxon>
        <taxon>Actinomycetota</taxon>
        <taxon>Actinomycetes</taxon>
        <taxon>Propionibacteriales</taxon>
        <taxon>Nocardioidaceae</taxon>
        <taxon>Nocardioides</taxon>
    </lineage>
</organism>
<dbReference type="Gene3D" id="3.40.50.300">
    <property type="entry name" value="P-loop containing nucleotide triphosphate hydrolases"/>
    <property type="match status" value="1"/>
</dbReference>
<dbReference type="InterPro" id="IPR003593">
    <property type="entry name" value="AAA+_ATPase"/>
</dbReference>
<keyword evidence="6" id="KW-1185">Reference proteome</keyword>
<dbReference type="PROSITE" id="PS50893">
    <property type="entry name" value="ABC_TRANSPORTER_2"/>
    <property type="match status" value="1"/>
</dbReference>
<name>A0A6L7F1C2_9ACTN</name>
<dbReference type="GO" id="GO:0005524">
    <property type="term" value="F:ATP binding"/>
    <property type="evidence" value="ECO:0007669"/>
    <property type="project" value="UniProtKB-KW"/>
</dbReference>
<reference evidence="5 6" key="1">
    <citation type="submission" date="2019-12" db="EMBL/GenBank/DDBJ databases">
        <authorList>
            <person name="Kun Z."/>
        </authorList>
    </citation>
    <scope>NUCLEOTIDE SEQUENCE [LARGE SCALE GENOMIC DNA]</scope>
    <source>
        <strain evidence="5 6">YIM 123512</strain>
    </source>
</reference>
<dbReference type="SUPFAM" id="SSF50331">
    <property type="entry name" value="MOP-like"/>
    <property type="match status" value="1"/>
</dbReference>
<dbReference type="SMART" id="SM00382">
    <property type="entry name" value="AAA"/>
    <property type="match status" value="1"/>
</dbReference>
<protein>
    <submittedName>
        <fullName evidence="5">ATP-binding cassette domain-containing protein</fullName>
    </submittedName>
</protein>
<evidence type="ECO:0000256" key="2">
    <source>
        <dbReference type="ARBA" id="ARBA00022741"/>
    </source>
</evidence>
<dbReference type="Gene3D" id="2.40.50.100">
    <property type="match status" value="1"/>
</dbReference>
<dbReference type="FunFam" id="3.40.50.300:FF:000133">
    <property type="entry name" value="Spermidine/putrescine import ATP-binding protein PotA"/>
    <property type="match status" value="1"/>
</dbReference>
<feature type="domain" description="ABC transporter" evidence="4">
    <location>
        <begin position="13"/>
        <end position="243"/>
    </location>
</feature>
<keyword evidence="1" id="KW-0813">Transport</keyword>
<dbReference type="PROSITE" id="PS00211">
    <property type="entry name" value="ABC_TRANSPORTER_1"/>
    <property type="match status" value="1"/>
</dbReference>
<keyword evidence="3 5" id="KW-0067">ATP-binding</keyword>
<accession>A0A6L7F1C2</accession>
<comment type="caution">
    <text evidence="5">The sequence shown here is derived from an EMBL/GenBank/DDBJ whole genome shotgun (WGS) entry which is preliminary data.</text>
</comment>
<evidence type="ECO:0000256" key="1">
    <source>
        <dbReference type="ARBA" id="ARBA00022448"/>
    </source>
</evidence>
<dbReference type="SUPFAM" id="SSF52540">
    <property type="entry name" value="P-loop containing nucleoside triphosphate hydrolases"/>
    <property type="match status" value="1"/>
</dbReference>
<proteinExistence type="predicted"/>
<evidence type="ECO:0000256" key="3">
    <source>
        <dbReference type="ARBA" id="ARBA00022840"/>
    </source>
</evidence>
<dbReference type="Pfam" id="PF08402">
    <property type="entry name" value="TOBE_2"/>
    <property type="match status" value="1"/>
</dbReference>
<dbReference type="InterPro" id="IPR050093">
    <property type="entry name" value="ABC_SmlMolc_Importer"/>
</dbReference>